<sequence length="263" mass="30247">MNCKNCNNNLRDSQKFCDECGAKVIQNRLKPKVLAQQVNEQFLCVDNKFLRTFIDLFRTPETVIIGYINGTRKKYIDVIQYFAISITLVGFQVFLMSTFFKESMDFGSGFAEGFNASSAKADNPFKDIDFNSINNYQGLIYILTVPFSALGSWLAYYIIGERSYNFTEHIVINLYYSAQVIIVTALLTILFLVLGLNYFVISSIIYIPTFAYLFYVLKRIFKTTFWETFARFLLVMAIYIGSFMIIGLLMLIIVIIIGIAIYK</sequence>
<evidence type="ECO:0000313" key="3">
    <source>
        <dbReference type="Proteomes" id="UP000256980"/>
    </source>
</evidence>
<dbReference type="EMBL" id="QRDV01000001">
    <property type="protein sequence ID" value="RED47252.1"/>
    <property type="molecule type" value="Genomic_DNA"/>
</dbReference>
<feature type="transmembrane region" description="Helical" evidence="1">
    <location>
        <begin position="229"/>
        <end position="262"/>
    </location>
</feature>
<dbReference type="InterPro" id="IPR022134">
    <property type="entry name" value="DUF3667"/>
</dbReference>
<dbReference type="Proteomes" id="UP000256980">
    <property type="component" value="Unassembled WGS sequence"/>
</dbReference>
<evidence type="ECO:0000313" key="2">
    <source>
        <dbReference type="EMBL" id="RED47252.1"/>
    </source>
</evidence>
<feature type="transmembrane region" description="Helical" evidence="1">
    <location>
        <begin position="171"/>
        <end position="192"/>
    </location>
</feature>
<accession>A0A3D9HCP1</accession>
<reference evidence="2 3" key="1">
    <citation type="submission" date="2018-07" db="EMBL/GenBank/DDBJ databases">
        <title>Genomic Encyclopedia of Type Strains, Phase III (KMG-III): the genomes of soil and plant-associated and newly described type strains.</title>
        <authorList>
            <person name="Whitman W."/>
        </authorList>
    </citation>
    <scope>NUCLEOTIDE SEQUENCE [LARGE SCALE GENOMIC DNA]</scope>
    <source>
        <strain evidence="2 3">CECT 7946</strain>
    </source>
</reference>
<comment type="caution">
    <text evidence="2">The sequence shown here is derived from an EMBL/GenBank/DDBJ whole genome shotgun (WGS) entry which is preliminary data.</text>
</comment>
<name>A0A3D9HCP1_9FLAO</name>
<feature type="transmembrane region" description="Helical" evidence="1">
    <location>
        <begin position="139"/>
        <end position="159"/>
    </location>
</feature>
<dbReference type="Pfam" id="PF12412">
    <property type="entry name" value="DUF3667"/>
    <property type="match status" value="1"/>
</dbReference>
<protein>
    <submittedName>
        <fullName evidence="2">Uncharacterized protein DUF3667</fullName>
    </submittedName>
</protein>
<gene>
    <name evidence="2" type="ORF">DFQ10_1011036</name>
</gene>
<keyword evidence="3" id="KW-1185">Reference proteome</keyword>
<feature type="transmembrane region" description="Helical" evidence="1">
    <location>
        <begin position="198"/>
        <end position="217"/>
    </location>
</feature>
<keyword evidence="1" id="KW-1133">Transmembrane helix</keyword>
<keyword evidence="1" id="KW-0812">Transmembrane</keyword>
<dbReference type="AlphaFoldDB" id="A0A3D9HCP1"/>
<organism evidence="2 3">
    <name type="scientific">Winogradskyella eximia</name>
    <dbReference type="NCBI Taxonomy" id="262006"/>
    <lineage>
        <taxon>Bacteria</taxon>
        <taxon>Pseudomonadati</taxon>
        <taxon>Bacteroidota</taxon>
        <taxon>Flavobacteriia</taxon>
        <taxon>Flavobacteriales</taxon>
        <taxon>Flavobacteriaceae</taxon>
        <taxon>Winogradskyella</taxon>
    </lineage>
</organism>
<feature type="transmembrane region" description="Helical" evidence="1">
    <location>
        <begin position="78"/>
        <end position="100"/>
    </location>
</feature>
<evidence type="ECO:0000256" key="1">
    <source>
        <dbReference type="SAM" id="Phobius"/>
    </source>
</evidence>
<dbReference type="OrthoDB" id="1143019at2"/>
<dbReference type="RefSeq" id="WP_115816274.1">
    <property type="nucleotide sequence ID" value="NZ_QRDV01000001.1"/>
</dbReference>
<proteinExistence type="predicted"/>
<keyword evidence="1" id="KW-0472">Membrane</keyword>